<sequence length="115" mass="13045">MLADDVHNQLPPLEKDMFWGQSNPVLPHTKASLKKRDVVFEGHLNEMRFDDDEMVLVRSAGRNADDHDDSGERDRITGAAPLRRFQNLARLVRGKKDERVGAETKPKDQQDAPNA</sequence>
<evidence type="ECO:0000313" key="2">
    <source>
        <dbReference type="Proteomes" id="UP000887565"/>
    </source>
</evidence>
<protein>
    <submittedName>
        <fullName evidence="3">Uncharacterized protein</fullName>
    </submittedName>
</protein>
<name>A0A915JGG6_ROMCU</name>
<organism evidence="2 3">
    <name type="scientific">Romanomermis culicivorax</name>
    <name type="common">Nematode worm</name>
    <dbReference type="NCBI Taxonomy" id="13658"/>
    <lineage>
        <taxon>Eukaryota</taxon>
        <taxon>Metazoa</taxon>
        <taxon>Ecdysozoa</taxon>
        <taxon>Nematoda</taxon>
        <taxon>Enoplea</taxon>
        <taxon>Dorylaimia</taxon>
        <taxon>Mermithida</taxon>
        <taxon>Mermithoidea</taxon>
        <taxon>Mermithidae</taxon>
        <taxon>Romanomermis</taxon>
    </lineage>
</organism>
<dbReference type="Proteomes" id="UP000887565">
    <property type="component" value="Unplaced"/>
</dbReference>
<reference evidence="3" key="1">
    <citation type="submission" date="2022-11" db="UniProtKB">
        <authorList>
            <consortium name="WormBaseParasite"/>
        </authorList>
    </citation>
    <scope>IDENTIFICATION</scope>
</reference>
<evidence type="ECO:0000256" key="1">
    <source>
        <dbReference type="SAM" id="MobiDB-lite"/>
    </source>
</evidence>
<proteinExistence type="predicted"/>
<dbReference type="WBParaSite" id="nRc.2.0.1.t24713-RA">
    <property type="protein sequence ID" value="nRc.2.0.1.t24713-RA"/>
    <property type="gene ID" value="nRc.2.0.1.g24713"/>
</dbReference>
<dbReference type="AlphaFoldDB" id="A0A915JGG6"/>
<keyword evidence="2" id="KW-1185">Reference proteome</keyword>
<evidence type="ECO:0000313" key="3">
    <source>
        <dbReference type="WBParaSite" id="nRc.2.0.1.t24713-RA"/>
    </source>
</evidence>
<feature type="compositionally biased region" description="Basic and acidic residues" evidence="1">
    <location>
        <begin position="94"/>
        <end position="115"/>
    </location>
</feature>
<accession>A0A915JGG6</accession>
<feature type="region of interest" description="Disordered" evidence="1">
    <location>
        <begin position="60"/>
        <end position="115"/>
    </location>
</feature>